<dbReference type="OrthoDB" id="10263751at2759"/>
<feature type="domain" description="PITH" evidence="3">
    <location>
        <begin position="124"/>
        <end position="291"/>
    </location>
</feature>
<dbReference type="SUPFAM" id="SSF52833">
    <property type="entry name" value="Thioredoxin-like"/>
    <property type="match status" value="1"/>
</dbReference>
<gene>
    <name evidence="4" type="ORF">BCR43DRAFT_497549</name>
</gene>
<feature type="domain" description="Thioredoxin" evidence="2">
    <location>
        <begin position="1"/>
        <end position="112"/>
    </location>
</feature>
<evidence type="ECO:0000259" key="3">
    <source>
        <dbReference type="PROSITE" id="PS51532"/>
    </source>
</evidence>
<proteinExistence type="predicted"/>
<dbReference type="PROSITE" id="PS51352">
    <property type="entry name" value="THIOREDOXIN_2"/>
    <property type="match status" value="1"/>
</dbReference>
<dbReference type="NCBIfam" id="TIGR01068">
    <property type="entry name" value="thioredoxin"/>
    <property type="match status" value="1"/>
</dbReference>
<dbReference type="EMBL" id="MCGN01000010">
    <property type="protein sequence ID" value="ORY91957.1"/>
    <property type="molecule type" value="Genomic_DNA"/>
</dbReference>
<dbReference type="PROSITE" id="PS00194">
    <property type="entry name" value="THIOREDOXIN_1"/>
    <property type="match status" value="1"/>
</dbReference>
<dbReference type="InParanoid" id="A0A1X2H2C2"/>
<keyword evidence="1" id="KW-1015">Disulfide bond</keyword>
<comment type="caution">
    <text evidence="4">The sequence shown here is derived from an EMBL/GenBank/DDBJ whole genome shotgun (WGS) entry which is preliminary data.</text>
</comment>
<dbReference type="FunFam" id="3.40.30.10:FF:000245">
    <property type="entry name" value="Thioredoxin"/>
    <property type="match status" value="1"/>
</dbReference>
<keyword evidence="5" id="KW-1185">Reference proteome</keyword>
<dbReference type="OMA" id="PIFEMFP"/>
<evidence type="ECO:0000256" key="1">
    <source>
        <dbReference type="ARBA" id="ARBA00023157"/>
    </source>
</evidence>
<evidence type="ECO:0000313" key="5">
    <source>
        <dbReference type="Proteomes" id="UP000242180"/>
    </source>
</evidence>
<dbReference type="InterPro" id="IPR008979">
    <property type="entry name" value="Galactose-bd-like_sf"/>
</dbReference>
<dbReference type="GO" id="GO:0015035">
    <property type="term" value="F:protein-disulfide reductase activity"/>
    <property type="evidence" value="ECO:0007669"/>
    <property type="project" value="InterPro"/>
</dbReference>
<dbReference type="AlphaFoldDB" id="A0A1X2H2C2"/>
<dbReference type="PANTHER" id="PTHR46115">
    <property type="entry name" value="THIOREDOXIN-LIKE PROTEIN 1"/>
    <property type="match status" value="1"/>
</dbReference>
<dbReference type="CDD" id="cd02947">
    <property type="entry name" value="TRX_family"/>
    <property type="match status" value="1"/>
</dbReference>
<dbReference type="GO" id="GO:0005737">
    <property type="term" value="C:cytoplasm"/>
    <property type="evidence" value="ECO:0007669"/>
    <property type="project" value="UniProtKB-ARBA"/>
</dbReference>
<dbReference type="STRING" id="13706.A0A1X2H2C2"/>
<accession>A0A1X2H2C2</accession>
<dbReference type="InterPro" id="IPR010400">
    <property type="entry name" value="PITH_dom"/>
</dbReference>
<dbReference type="Gene3D" id="2.60.120.470">
    <property type="entry name" value="PITH domain"/>
    <property type="match status" value="1"/>
</dbReference>
<dbReference type="InterPro" id="IPR037047">
    <property type="entry name" value="PITH_dom_sf"/>
</dbReference>
<dbReference type="FunCoup" id="A0A1X2H2C2">
    <property type="interactions" value="762"/>
</dbReference>
<protein>
    <submittedName>
        <fullName evidence="4">PITH domain-domain-containing protein</fullName>
    </submittedName>
</protein>
<evidence type="ECO:0000313" key="4">
    <source>
        <dbReference type="EMBL" id="ORY91957.1"/>
    </source>
</evidence>
<dbReference type="InterPro" id="IPR036249">
    <property type="entry name" value="Thioredoxin-like_sf"/>
</dbReference>
<dbReference type="InterPro" id="IPR017937">
    <property type="entry name" value="Thioredoxin_CS"/>
</dbReference>
<dbReference type="PROSITE" id="PS51532">
    <property type="entry name" value="PITH"/>
    <property type="match status" value="1"/>
</dbReference>
<sequence>MPVKPITSTAEFQQLMTESNEKLVVVDFFATWCGPCRMIAPFIEQLSSKHSNVQFAKVDVDQLRDVASACGISAMPTFQFFKGGKKVDEIKGASAGAIEQKILVHKVDGGAAGSEGGSSSSGSKTNYGVPGHSDLSHTITPLQTDALNQQEEHNVKQLFADNEEWLESDVDEQLIISIPFNQPVKIHSLVIKPKNIAQAPKTIKLFANRRNLGFEDADSIAETQTLNLEPKDFEENALIPLRFVKFQNITHLTIFVADNQEDEETTQIKQLVLIGSPLEATNMGDLKKDEE</sequence>
<dbReference type="InterPro" id="IPR005746">
    <property type="entry name" value="Thioredoxin"/>
</dbReference>
<evidence type="ECO:0000259" key="2">
    <source>
        <dbReference type="PROSITE" id="PS51352"/>
    </source>
</evidence>
<dbReference type="Pfam" id="PF00085">
    <property type="entry name" value="Thioredoxin"/>
    <property type="match status" value="1"/>
</dbReference>
<dbReference type="SUPFAM" id="SSF49785">
    <property type="entry name" value="Galactose-binding domain-like"/>
    <property type="match status" value="1"/>
</dbReference>
<dbReference type="InterPro" id="IPR013766">
    <property type="entry name" value="Thioredoxin_domain"/>
</dbReference>
<dbReference type="Pfam" id="PF06201">
    <property type="entry name" value="PITH"/>
    <property type="match status" value="1"/>
</dbReference>
<name>A0A1X2H2C2_SYNRA</name>
<dbReference type="Gene3D" id="3.40.30.10">
    <property type="entry name" value="Glutaredoxin"/>
    <property type="match status" value="1"/>
</dbReference>
<dbReference type="Proteomes" id="UP000242180">
    <property type="component" value="Unassembled WGS sequence"/>
</dbReference>
<reference evidence="4 5" key="1">
    <citation type="submission" date="2016-07" db="EMBL/GenBank/DDBJ databases">
        <title>Pervasive Adenine N6-methylation of Active Genes in Fungi.</title>
        <authorList>
            <consortium name="DOE Joint Genome Institute"/>
            <person name="Mondo S.J."/>
            <person name="Dannebaum R.O."/>
            <person name="Kuo R.C."/>
            <person name="Labutti K."/>
            <person name="Haridas S."/>
            <person name="Kuo A."/>
            <person name="Salamov A."/>
            <person name="Ahrendt S.R."/>
            <person name="Lipzen A."/>
            <person name="Sullivan W."/>
            <person name="Andreopoulos W.B."/>
            <person name="Clum A."/>
            <person name="Lindquist E."/>
            <person name="Daum C."/>
            <person name="Ramamoorthy G.K."/>
            <person name="Gryganskyi A."/>
            <person name="Culley D."/>
            <person name="Magnuson J.K."/>
            <person name="James T.Y."/>
            <person name="O'Malley M.A."/>
            <person name="Stajich J.E."/>
            <person name="Spatafora J.W."/>
            <person name="Visel A."/>
            <person name="Grigoriev I.V."/>
        </authorList>
    </citation>
    <scope>NUCLEOTIDE SEQUENCE [LARGE SCALE GENOMIC DNA]</scope>
    <source>
        <strain evidence="4 5">NRRL 2496</strain>
    </source>
</reference>
<organism evidence="4 5">
    <name type="scientific">Syncephalastrum racemosum</name>
    <name type="common">Filamentous fungus</name>
    <dbReference type="NCBI Taxonomy" id="13706"/>
    <lineage>
        <taxon>Eukaryota</taxon>
        <taxon>Fungi</taxon>
        <taxon>Fungi incertae sedis</taxon>
        <taxon>Mucoromycota</taxon>
        <taxon>Mucoromycotina</taxon>
        <taxon>Mucoromycetes</taxon>
        <taxon>Mucorales</taxon>
        <taxon>Syncephalastraceae</taxon>
        <taxon>Syncephalastrum</taxon>
    </lineage>
</organism>
<dbReference type="PRINTS" id="PR00421">
    <property type="entry name" value="THIOREDOXIN"/>
</dbReference>